<proteinExistence type="predicted"/>
<sequence length="1065" mass="119343">MKFTHLHLHSHYSLLDGLSKIDQLIDKVKKDGGEALALTDHGNMYGIIEFYGKCLAAGIKPIIGCEVYISPRKMTDKVPTVDRHPYHLVLLAKNIEGYLNLLDIVSAGHLIGHYYHPRVDWDYLQPRAKGLIALSACAAGQIPRLILANKMDAATELAKQAGEMFGKNNFYLEIQPHFAMVDQIKINEGIIKISQETGLPLVATCDSHYLDLEDKQAHEILLAIQTNKEYDDEKRLTMREADFHLRTQKEMIDAFGQTLPEAINNSQSIAEKCDIKLEFGQLVLPHFSLPDGETLDGYLKKLCLGGLKKRYPHPESPQLNQRLNYELKIIKQAGFSEYFLIVADLVNWAKKQGIVVGPGRGSAAGSLATYCLNITNLDPIKYELLFERFLNPERISPPDFDLDFADDRRQEVLDYLAKKYGFRHVAQIITFGVMKARLVIRDVGRALKIAYGDCDRLAKMIPFGLDLDQAIESVSDLQREIASRQEVKQLIATAKKLEGVVRHASTHAAGVVITGEPLTHYLPLQRSTSGKEEGLSTTQYSMYDVDKLGLLKIDILGLANLTVIKNALRIIKKVDGQDIDINKIPLDDPAAFHLLAKAQTTGVFQLESPGMKRYLKELKPTVFEDIISIVALYRPGPMDSIPDFIAAKNGARQAKYLHPSLKPILEKTYGVIVTQEQVLEIARQFAGFTYGQADILRKAVGKKIKKLLIEQRQKFITGAVKTQNVSFALAERVWNFIEPFARYGFNRSHSACYAMIAYQTAYLKTHYPKPFMAALLTSDFNNLDRIGIEINECKNSGIDVLPPDVNESFVEFGVINDVIRFGLAAIKNVGAGAAEIIVNERQENGRYENLEDFLLRLNRVLNKKIIEALAKSGAMDSLGERNQMLAGVDKLVKFAAGRPDKTGNQMGLFGQGDLGRPAAIELPNIEPASQRQKLTWEKELLGIYVSEHPLEQFRQLLGGKTLSLNELNYNHHNHRVQVAGIITNIKQITTKTGELMLFAQIDDGRSATETVVFPRTLRQSRLAWQKDNIVLITGRAVGRDKEGNHLEQVKIIVDEVRELGHQETL</sequence>
<dbReference type="SMART" id="SM00481">
    <property type="entry name" value="POLIIIAc"/>
    <property type="match status" value="1"/>
</dbReference>
<dbReference type="CDD" id="cd12113">
    <property type="entry name" value="PHP_PolIIIA_DnaE3"/>
    <property type="match status" value="1"/>
</dbReference>
<dbReference type="InterPro" id="IPR029460">
    <property type="entry name" value="DNAPol_HHH"/>
</dbReference>
<dbReference type="Gene3D" id="2.40.50.140">
    <property type="entry name" value="Nucleic acid-binding proteins"/>
    <property type="match status" value="1"/>
</dbReference>
<comment type="catalytic activity">
    <reaction evidence="8">
        <text>DNA(n) + a 2'-deoxyribonucleoside 5'-triphosphate = DNA(n+1) + diphosphate</text>
        <dbReference type="Rhea" id="RHEA:22508"/>
        <dbReference type="Rhea" id="RHEA-COMP:17339"/>
        <dbReference type="Rhea" id="RHEA-COMP:17340"/>
        <dbReference type="ChEBI" id="CHEBI:33019"/>
        <dbReference type="ChEBI" id="CHEBI:61560"/>
        <dbReference type="ChEBI" id="CHEBI:173112"/>
        <dbReference type="EC" id="2.7.7.7"/>
    </reaction>
</comment>
<dbReference type="InterPro" id="IPR041931">
    <property type="entry name" value="DNA_pol3_alpha_thumb_dom"/>
</dbReference>
<dbReference type="AlphaFoldDB" id="A0A554LUI3"/>
<evidence type="ECO:0000256" key="4">
    <source>
        <dbReference type="ARBA" id="ARBA00022679"/>
    </source>
</evidence>
<dbReference type="InterPro" id="IPR004805">
    <property type="entry name" value="DnaE2/DnaE/PolC"/>
</dbReference>
<dbReference type="SUPFAM" id="SSF89550">
    <property type="entry name" value="PHP domain-like"/>
    <property type="match status" value="1"/>
</dbReference>
<dbReference type="GO" id="GO:0008408">
    <property type="term" value="F:3'-5' exonuclease activity"/>
    <property type="evidence" value="ECO:0007669"/>
    <property type="project" value="InterPro"/>
</dbReference>
<evidence type="ECO:0000256" key="1">
    <source>
        <dbReference type="ARBA" id="ARBA00004496"/>
    </source>
</evidence>
<evidence type="ECO:0000259" key="9">
    <source>
        <dbReference type="SMART" id="SM00481"/>
    </source>
</evidence>
<dbReference type="Proteomes" id="UP000318711">
    <property type="component" value="Unassembled WGS sequence"/>
</dbReference>
<dbReference type="GO" id="GO:0006260">
    <property type="term" value="P:DNA replication"/>
    <property type="evidence" value="ECO:0007669"/>
    <property type="project" value="UniProtKB-KW"/>
</dbReference>
<keyword evidence="6" id="KW-0235">DNA replication</keyword>
<dbReference type="Pfam" id="PF02811">
    <property type="entry name" value="PHP"/>
    <property type="match status" value="1"/>
</dbReference>
<dbReference type="InterPro" id="IPR016195">
    <property type="entry name" value="Pol/histidinol_Pase-like"/>
</dbReference>
<evidence type="ECO:0000313" key="11">
    <source>
        <dbReference type="Proteomes" id="UP000318711"/>
    </source>
</evidence>
<dbReference type="PANTHER" id="PTHR32294:SF0">
    <property type="entry name" value="DNA POLYMERASE III SUBUNIT ALPHA"/>
    <property type="match status" value="1"/>
</dbReference>
<dbReference type="Pfam" id="PF07733">
    <property type="entry name" value="DNA_pol3_alpha"/>
    <property type="match status" value="1"/>
</dbReference>
<evidence type="ECO:0000313" key="10">
    <source>
        <dbReference type="EMBL" id="TSC96504.1"/>
    </source>
</evidence>
<evidence type="ECO:0000256" key="5">
    <source>
        <dbReference type="ARBA" id="ARBA00022695"/>
    </source>
</evidence>
<accession>A0A554LUI3</accession>
<reference evidence="10 11" key="1">
    <citation type="submission" date="2017-07" db="EMBL/GenBank/DDBJ databases">
        <title>Mechanisms for carbon and nitrogen cycling indicate functional differentiation within the Candidate Phyla Radiation.</title>
        <authorList>
            <person name="Danczak R.E."/>
            <person name="Johnston M.D."/>
            <person name="Kenah C."/>
            <person name="Slattery M."/>
            <person name="Wrighton K.C."/>
            <person name="Wilkins M.J."/>
        </authorList>
    </citation>
    <scope>NUCLEOTIDE SEQUENCE [LARGE SCALE GENOMIC DNA]</scope>
    <source>
        <strain evidence="10">Licking1014_2</strain>
    </source>
</reference>
<comment type="caution">
    <text evidence="10">The sequence shown here is derived from an EMBL/GenBank/DDBJ whole genome shotgun (WGS) entry which is preliminary data.</text>
</comment>
<dbReference type="InterPro" id="IPR003141">
    <property type="entry name" value="Pol/His_phosphatase_N"/>
</dbReference>
<comment type="subcellular location">
    <subcellularLocation>
        <location evidence="1">Cytoplasm</location>
    </subcellularLocation>
</comment>
<keyword evidence="4" id="KW-0808">Transferase</keyword>
<feature type="domain" description="Polymerase/histidinol phosphatase N-terminal" evidence="9">
    <location>
        <begin position="4"/>
        <end position="71"/>
    </location>
</feature>
<dbReference type="Gene3D" id="3.20.20.140">
    <property type="entry name" value="Metal-dependent hydrolases"/>
    <property type="match status" value="1"/>
</dbReference>
<evidence type="ECO:0000256" key="8">
    <source>
        <dbReference type="ARBA" id="ARBA00049244"/>
    </source>
</evidence>
<evidence type="ECO:0000256" key="6">
    <source>
        <dbReference type="ARBA" id="ARBA00022705"/>
    </source>
</evidence>
<dbReference type="CDD" id="cd04485">
    <property type="entry name" value="DnaE_OBF"/>
    <property type="match status" value="1"/>
</dbReference>
<dbReference type="GO" id="GO:0005737">
    <property type="term" value="C:cytoplasm"/>
    <property type="evidence" value="ECO:0007669"/>
    <property type="project" value="UniProtKB-SubCell"/>
</dbReference>
<evidence type="ECO:0000256" key="3">
    <source>
        <dbReference type="ARBA" id="ARBA00019114"/>
    </source>
</evidence>
<organism evidence="10 11">
    <name type="scientific">Candidatus Berkelbacteria bacterium Licking1014_2</name>
    <dbReference type="NCBI Taxonomy" id="2017146"/>
    <lineage>
        <taxon>Bacteria</taxon>
        <taxon>Candidatus Berkelbacteria</taxon>
    </lineage>
</organism>
<dbReference type="GO" id="GO:0003887">
    <property type="term" value="F:DNA-directed DNA polymerase activity"/>
    <property type="evidence" value="ECO:0007669"/>
    <property type="project" value="UniProtKB-KW"/>
</dbReference>
<dbReference type="InterPro" id="IPR004365">
    <property type="entry name" value="NA-bd_OB_tRNA"/>
</dbReference>
<protein>
    <recommendedName>
        <fullName evidence="3">DNA polymerase III subunit alpha</fullName>
        <ecNumber evidence="2">2.7.7.7</ecNumber>
    </recommendedName>
</protein>
<dbReference type="EC" id="2.7.7.7" evidence="2"/>
<dbReference type="InterPro" id="IPR012340">
    <property type="entry name" value="NA-bd_OB-fold"/>
</dbReference>
<dbReference type="Gene3D" id="1.10.150.870">
    <property type="match status" value="1"/>
</dbReference>
<dbReference type="Pfam" id="PF17657">
    <property type="entry name" value="DNA_pol3_finger"/>
    <property type="match status" value="1"/>
</dbReference>
<dbReference type="InterPro" id="IPR040982">
    <property type="entry name" value="DNA_pol3_finger"/>
</dbReference>
<name>A0A554LUI3_9BACT</name>
<dbReference type="InterPro" id="IPR011708">
    <property type="entry name" value="DNA_pol3_alpha_NTPase_dom"/>
</dbReference>
<dbReference type="Gene3D" id="1.10.10.1600">
    <property type="entry name" value="Bacterial DNA polymerase III alpha subunit, thumb domain"/>
    <property type="match status" value="1"/>
</dbReference>
<gene>
    <name evidence="10" type="ORF">CEN88_335</name>
</gene>
<dbReference type="NCBIfam" id="NF005298">
    <property type="entry name" value="PRK06826.1"/>
    <property type="match status" value="1"/>
</dbReference>
<dbReference type="Pfam" id="PF01336">
    <property type="entry name" value="tRNA_anti-codon"/>
    <property type="match status" value="1"/>
</dbReference>
<dbReference type="GO" id="GO:0003676">
    <property type="term" value="F:nucleic acid binding"/>
    <property type="evidence" value="ECO:0007669"/>
    <property type="project" value="InterPro"/>
</dbReference>
<evidence type="ECO:0000256" key="2">
    <source>
        <dbReference type="ARBA" id="ARBA00012417"/>
    </source>
</evidence>
<keyword evidence="5" id="KW-0548">Nucleotidyltransferase</keyword>
<dbReference type="Pfam" id="PF14579">
    <property type="entry name" value="HHH_6"/>
    <property type="match status" value="1"/>
</dbReference>
<evidence type="ECO:0000256" key="7">
    <source>
        <dbReference type="ARBA" id="ARBA00022932"/>
    </source>
</evidence>
<dbReference type="InterPro" id="IPR004013">
    <property type="entry name" value="PHP_dom"/>
</dbReference>
<dbReference type="EMBL" id="VMGL01000037">
    <property type="protein sequence ID" value="TSC96504.1"/>
    <property type="molecule type" value="Genomic_DNA"/>
</dbReference>
<keyword evidence="7" id="KW-0239">DNA-directed DNA polymerase</keyword>
<dbReference type="PANTHER" id="PTHR32294">
    <property type="entry name" value="DNA POLYMERASE III SUBUNIT ALPHA"/>
    <property type="match status" value="1"/>
</dbReference>
<dbReference type="NCBIfam" id="TIGR00594">
    <property type="entry name" value="polc"/>
    <property type="match status" value="1"/>
</dbReference>
<dbReference type="NCBIfam" id="NF004226">
    <property type="entry name" value="PRK05673.1"/>
    <property type="match status" value="1"/>
</dbReference>